<keyword evidence="1" id="KW-0645">Protease</keyword>
<organism evidence="6 7">
    <name type="scientific">Aristolochia fimbriata</name>
    <name type="common">White veined hardy Dutchman's pipe vine</name>
    <dbReference type="NCBI Taxonomy" id="158543"/>
    <lineage>
        <taxon>Eukaryota</taxon>
        <taxon>Viridiplantae</taxon>
        <taxon>Streptophyta</taxon>
        <taxon>Embryophyta</taxon>
        <taxon>Tracheophyta</taxon>
        <taxon>Spermatophyta</taxon>
        <taxon>Magnoliopsida</taxon>
        <taxon>Magnoliidae</taxon>
        <taxon>Piperales</taxon>
        <taxon>Aristolochiaceae</taxon>
        <taxon>Aristolochia</taxon>
    </lineage>
</organism>
<evidence type="ECO:0000256" key="1">
    <source>
        <dbReference type="ARBA" id="ARBA00022750"/>
    </source>
</evidence>
<dbReference type="Pfam" id="PF13976">
    <property type="entry name" value="gag_pre-integrs"/>
    <property type="match status" value="1"/>
</dbReference>
<dbReference type="Pfam" id="PF14223">
    <property type="entry name" value="Retrotran_gag_2"/>
    <property type="match status" value="1"/>
</dbReference>
<dbReference type="Pfam" id="PF22936">
    <property type="entry name" value="Pol_BBD"/>
    <property type="match status" value="1"/>
</dbReference>
<keyword evidence="1" id="KW-0378">Hydrolase</keyword>
<feature type="region of interest" description="Disordered" evidence="3">
    <location>
        <begin position="146"/>
        <end position="186"/>
    </location>
</feature>
<name>A0AAV7EZ57_ARIFI</name>
<keyword evidence="1" id="KW-0064">Aspartyl protease</keyword>
<dbReference type="Pfam" id="PF07727">
    <property type="entry name" value="RVT_2"/>
    <property type="match status" value="1"/>
</dbReference>
<keyword evidence="2" id="KW-0479">Metal-binding</keyword>
<gene>
    <name evidence="6" type="ORF">H6P81_006319</name>
</gene>
<evidence type="ECO:0000313" key="6">
    <source>
        <dbReference type="EMBL" id="KAG9453415.1"/>
    </source>
</evidence>
<dbReference type="Proteomes" id="UP000825729">
    <property type="component" value="Unassembled WGS sequence"/>
</dbReference>
<dbReference type="GO" id="GO:0008270">
    <property type="term" value="F:zinc ion binding"/>
    <property type="evidence" value="ECO:0007669"/>
    <property type="project" value="UniProtKB-KW"/>
</dbReference>
<dbReference type="EMBL" id="JAINDJ010000003">
    <property type="protein sequence ID" value="KAG9453415.1"/>
    <property type="molecule type" value="Genomic_DNA"/>
</dbReference>
<dbReference type="SUPFAM" id="SSF53098">
    <property type="entry name" value="Ribonuclease H-like"/>
    <property type="match status" value="1"/>
</dbReference>
<dbReference type="InterPro" id="IPR057670">
    <property type="entry name" value="SH3_retrovirus"/>
</dbReference>
<reference evidence="6 7" key="1">
    <citation type="submission" date="2021-07" db="EMBL/GenBank/DDBJ databases">
        <title>The Aristolochia fimbriata genome: insights into angiosperm evolution, floral development and chemical biosynthesis.</title>
        <authorList>
            <person name="Jiao Y."/>
        </authorList>
    </citation>
    <scope>NUCLEOTIDE SEQUENCE [LARGE SCALE GENOMIC DNA]</scope>
    <source>
        <strain evidence="6">IBCAS-2021</strain>
        <tissue evidence="6">Leaf</tissue>
    </source>
</reference>
<feature type="compositionally biased region" description="Polar residues" evidence="3">
    <location>
        <begin position="635"/>
        <end position="650"/>
    </location>
</feature>
<proteinExistence type="predicted"/>
<accession>A0AAV7EZ57</accession>
<dbReference type="PROSITE" id="PS50994">
    <property type="entry name" value="INTEGRASE"/>
    <property type="match status" value="1"/>
</dbReference>
<dbReference type="GO" id="GO:0015074">
    <property type="term" value="P:DNA integration"/>
    <property type="evidence" value="ECO:0007669"/>
    <property type="project" value="InterPro"/>
</dbReference>
<dbReference type="InterPro" id="IPR036875">
    <property type="entry name" value="Znf_CCHC_sf"/>
</dbReference>
<dbReference type="SUPFAM" id="SSF57756">
    <property type="entry name" value="Retrovirus zinc finger-like domains"/>
    <property type="match status" value="1"/>
</dbReference>
<feature type="compositionally biased region" description="Basic and acidic residues" evidence="3">
    <location>
        <begin position="611"/>
        <end position="631"/>
    </location>
</feature>
<evidence type="ECO:0000256" key="2">
    <source>
        <dbReference type="PROSITE-ProRule" id="PRU00047"/>
    </source>
</evidence>
<protein>
    <submittedName>
        <fullName evidence="6">Uncharacterized protein</fullName>
    </submittedName>
</protein>
<evidence type="ECO:0000259" key="4">
    <source>
        <dbReference type="PROSITE" id="PS50158"/>
    </source>
</evidence>
<dbReference type="Pfam" id="PF25597">
    <property type="entry name" value="SH3_retrovirus"/>
    <property type="match status" value="1"/>
</dbReference>
<dbReference type="SMART" id="SM00343">
    <property type="entry name" value="ZnF_C2HC"/>
    <property type="match status" value="1"/>
</dbReference>
<dbReference type="InterPro" id="IPR012337">
    <property type="entry name" value="RNaseH-like_sf"/>
</dbReference>
<dbReference type="InterPro" id="IPR001584">
    <property type="entry name" value="Integrase_cat-core"/>
</dbReference>
<feature type="compositionally biased region" description="Polar residues" evidence="3">
    <location>
        <begin position="146"/>
        <end position="155"/>
    </location>
</feature>
<dbReference type="Gene3D" id="3.30.420.10">
    <property type="entry name" value="Ribonuclease H-like superfamily/Ribonuclease H"/>
    <property type="match status" value="1"/>
</dbReference>
<evidence type="ECO:0000313" key="7">
    <source>
        <dbReference type="Proteomes" id="UP000825729"/>
    </source>
</evidence>
<feature type="region of interest" description="Disordered" evidence="3">
    <location>
        <begin position="611"/>
        <end position="690"/>
    </location>
</feature>
<evidence type="ECO:0000259" key="5">
    <source>
        <dbReference type="PROSITE" id="PS50994"/>
    </source>
</evidence>
<keyword evidence="2" id="KW-0862">Zinc</keyword>
<evidence type="ECO:0000256" key="3">
    <source>
        <dbReference type="SAM" id="MobiDB-lite"/>
    </source>
</evidence>
<feature type="compositionally biased region" description="Acidic residues" evidence="3">
    <location>
        <begin position="651"/>
        <end position="673"/>
    </location>
</feature>
<keyword evidence="7" id="KW-1185">Reference proteome</keyword>
<dbReference type="InterPro" id="IPR025724">
    <property type="entry name" value="GAG-pre-integrase_dom"/>
</dbReference>
<dbReference type="GO" id="GO:0003676">
    <property type="term" value="F:nucleic acid binding"/>
    <property type="evidence" value="ECO:0007669"/>
    <property type="project" value="InterPro"/>
</dbReference>
<dbReference type="Pfam" id="PF00098">
    <property type="entry name" value="zf-CCHC"/>
    <property type="match status" value="1"/>
</dbReference>
<dbReference type="InterPro" id="IPR001878">
    <property type="entry name" value="Znf_CCHC"/>
</dbReference>
<dbReference type="InterPro" id="IPR036397">
    <property type="entry name" value="RNaseH_sf"/>
</dbReference>
<feature type="domain" description="CCHC-type" evidence="4">
    <location>
        <begin position="191"/>
        <end position="207"/>
    </location>
</feature>
<dbReference type="SUPFAM" id="SSF56672">
    <property type="entry name" value="DNA/RNA polymerases"/>
    <property type="match status" value="1"/>
</dbReference>
<dbReference type="PANTHER" id="PTHR11439:SF467">
    <property type="entry name" value="INTEGRASE CATALYTIC DOMAIN-CONTAINING PROTEIN"/>
    <property type="match status" value="1"/>
</dbReference>
<dbReference type="InterPro" id="IPR043502">
    <property type="entry name" value="DNA/RNA_pol_sf"/>
</dbReference>
<dbReference type="PANTHER" id="PTHR11439">
    <property type="entry name" value="GAG-POL-RELATED RETROTRANSPOSON"/>
    <property type="match status" value="1"/>
</dbReference>
<feature type="domain" description="Integrase catalytic" evidence="5">
    <location>
        <begin position="447"/>
        <end position="542"/>
    </location>
</feature>
<dbReference type="CDD" id="cd09272">
    <property type="entry name" value="RNase_HI_RT_Ty1"/>
    <property type="match status" value="1"/>
</dbReference>
<comment type="caution">
    <text evidence="6">The sequence shown here is derived from an EMBL/GenBank/DDBJ whole genome shotgun (WGS) entry which is preliminary data.</text>
</comment>
<dbReference type="InterPro" id="IPR013103">
    <property type="entry name" value="RVT_2"/>
</dbReference>
<dbReference type="PROSITE" id="PS50158">
    <property type="entry name" value="ZF_CCHC"/>
    <property type="match status" value="1"/>
</dbReference>
<dbReference type="InterPro" id="IPR054722">
    <property type="entry name" value="PolX-like_BBD"/>
</dbReference>
<keyword evidence="2" id="KW-0863">Zinc-finger</keyword>
<dbReference type="GO" id="GO:0004190">
    <property type="term" value="F:aspartic-type endopeptidase activity"/>
    <property type="evidence" value="ECO:0007669"/>
    <property type="project" value="UniProtKB-KW"/>
</dbReference>
<sequence>MKADEWALLDRRALAVVRMSLTQSVAFNVSKEKTVKDLLTALAGVYEKSSASNRLFLLRKLVYLRMSEGTPIADHLNDFNKLWAQIEAVDLKFDDDVKALMFMCSLPESWDTVITSISNATKEKLKFYEVLSAILNQEMMKRSMVSNTSSTSDTALSVDKGKGRDWGRNQSKGPNTRDRSKSKGKSKGKFKCWVCDKEGHVKRDCPERVKNTANIVDGHEERLCLSVYDEYKVENWYIDSGASFHCTSHKEWFCDYIKGEFGHVIIGNGQKCKIEGRGIIHLKMNDGGKLILKEVRHIPDLQKNLISVNKLDQEGYKITFENSSWKVGRGALTWIKGKAVGTLYPLCTKVDQTVSLAAEKDDKASLWHRRLGHLSENGMRILHSKNLTGITNICFDFCEDSVLGKQKRVSFNKDGREKKSNILDLVHTDVWGPAQGKSFGGSRLKCLLSDNSGKFCNKEFHSYCAKRGIRRIKTVPRTPQQNGVAERMNRTILERARSMRIHAGLPLHLWGATVDTTVYLINRNPSSALDGRIPEEVWAGKNVDYSFLKIFGCIAYAHIDREVRKKLDPKSTKCVFLGYGGDEYGYRLWDFDNNKVFRCRNVVFNEEQMYKDRKEEKKIEPKEKEYIKRDETDENLPQATNEQVVPSEGEQQIETEQENESQGEQSSIDDGESYEYSNAQTDFDDSEIPQEEIVTSGLRSTRVRKPVQKLNLIVQHVLYTDAGEPKSYDEAMADEAHLKWELAMKDEMLSLEENQTWELVNMPAKKKVLQNKWIFWVKQEAGGVDRYKARLVVKGFGQREGIDFHDIFAPVVKMTSIRTILSIVAVKGLYLEQLDVKIAFLHGDLEEKIYMRQPAGFEVIGKESWVCKLKRSLYGLKQAPRQWYLKFDRFMLDIGFARSNADHCVYLQRFNDGDYIILTLYVDDMLVAGTNMKKIDDLKKRLANQFSMKELGEVKQLLGMQITRDKKKKKLWMSQEGYVKKVLEMFNMHESKAVTTTLGCQFKLSKEQGAKSDEEIDHMKTVPYASAIGSLMYAMVSTRPDIAHAVGVVSRFMKNPGKEHWEAVKWIFRYLKGISDYSLCFGGNNIDVKGFVDSDHAGDRDNGRSTSGLYSDSQSAIHLAKNSVFHSRTKHIHLRYHFIRTLLEEGQLKLEKIDGKKNPADMLTKPVEGQKLSLCSTREKYVKNMVRKFGLTYGKVKNTLMGTIEKLCKDSDGAPAYQKLFCSMIGSLLYLTARRPDLCYIVGLCARYQADPKESHLKAVKHSLRYVQGTTSLGLFYSKSSKVDRVGYSNVNWTGSIDNRKTRLVDVFT</sequence>